<dbReference type="Pfam" id="PF13487">
    <property type="entry name" value="HD_5"/>
    <property type="match status" value="2"/>
</dbReference>
<reference evidence="3 4" key="1">
    <citation type="submission" date="2016-10" db="EMBL/GenBank/DDBJ databases">
        <authorList>
            <person name="de Groot N.N."/>
        </authorList>
    </citation>
    <scope>NUCLEOTIDE SEQUENCE [LARGE SCALE GENOMIC DNA]</scope>
    <source>
        <strain evidence="3 4">CGMCC 1.5012</strain>
    </source>
</reference>
<dbReference type="PROSITE" id="PS51831">
    <property type="entry name" value="HD"/>
    <property type="match status" value="1"/>
</dbReference>
<evidence type="ECO:0000313" key="4">
    <source>
        <dbReference type="Proteomes" id="UP000199182"/>
    </source>
</evidence>
<feature type="domain" description="HD" evidence="1">
    <location>
        <begin position="26"/>
        <end position="142"/>
    </location>
</feature>
<dbReference type="PROSITE" id="PS51832">
    <property type="entry name" value="HD_GYP"/>
    <property type="match status" value="2"/>
</dbReference>
<dbReference type="Proteomes" id="UP000199182">
    <property type="component" value="Unassembled WGS sequence"/>
</dbReference>
<dbReference type="RefSeq" id="WP_092638137.1">
    <property type="nucleotide sequence ID" value="NZ_FNID01000005.1"/>
</dbReference>
<evidence type="ECO:0000259" key="1">
    <source>
        <dbReference type="PROSITE" id="PS51831"/>
    </source>
</evidence>
<dbReference type="CDD" id="cd00077">
    <property type="entry name" value="HDc"/>
    <property type="match status" value="2"/>
</dbReference>
<dbReference type="STRING" id="258515.SAMN05192585_10516"/>
<protein>
    <submittedName>
        <fullName evidence="3">HD domain-containing protein</fullName>
    </submittedName>
</protein>
<feature type="domain" description="HD-GYP" evidence="2">
    <location>
        <begin position="210"/>
        <end position="406"/>
    </location>
</feature>
<feature type="domain" description="HD-GYP" evidence="2">
    <location>
        <begin position="4"/>
        <end position="192"/>
    </location>
</feature>
<dbReference type="Gene3D" id="1.10.3210.10">
    <property type="entry name" value="Hypothetical protein af1432"/>
    <property type="match status" value="2"/>
</dbReference>
<name>A0A1G9W199_9FIRM</name>
<accession>A0A1G9W199</accession>
<dbReference type="PANTHER" id="PTHR43155">
    <property type="entry name" value="CYCLIC DI-GMP PHOSPHODIESTERASE PA4108-RELATED"/>
    <property type="match status" value="1"/>
</dbReference>
<keyword evidence="4" id="KW-1185">Reference proteome</keyword>
<dbReference type="InterPro" id="IPR006674">
    <property type="entry name" value="HD_domain"/>
</dbReference>
<dbReference type="PANTHER" id="PTHR43155:SF1">
    <property type="entry name" value="3'3'-CGAMP-SPECIFIC PHOSPHODIESTERASE 1"/>
    <property type="match status" value="1"/>
</dbReference>
<proteinExistence type="predicted"/>
<dbReference type="EMBL" id="FNID01000005">
    <property type="protein sequence ID" value="SDM78270.1"/>
    <property type="molecule type" value="Genomic_DNA"/>
</dbReference>
<dbReference type="InterPro" id="IPR003607">
    <property type="entry name" value="HD/PDEase_dom"/>
</dbReference>
<evidence type="ECO:0000313" key="3">
    <source>
        <dbReference type="EMBL" id="SDM78270.1"/>
    </source>
</evidence>
<dbReference type="SUPFAM" id="SSF109604">
    <property type="entry name" value="HD-domain/PDEase-like"/>
    <property type="match status" value="2"/>
</dbReference>
<dbReference type="SMART" id="SM00471">
    <property type="entry name" value="HDc"/>
    <property type="match status" value="2"/>
</dbReference>
<sequence>MENININLFDILTCLSGAIDLARPELSNHHHQVAYLACRLAEKLNLPAEQQRDILIAGLVHDIGAFTVDERLSLIEDERVTAHSHAFRGAKLLRECPPFAKVADTVCYHHLPWDNGAGADFMGSPVPFASHILHLADRTSVLISRGKTVLSQVPGIMERIKQQSGDIFCPTVVDALTGLSDKESIWLELTDKAPLDCIPDISYWGMVRLSLKDIVSIAELFSQIIDFRSRFTATHSAGVAKTAQKLAELIGFSPNECLLMLTAGYLHDLGKLAIDNEVLEKPSALDTREYDIMRSHTYYTYRLLGQIKGFETINQWASFHHEKLDGSGYPFNLSNESLPLGARIMAVADIFSAVTEHRPYRAAMSMAQVAHVLQRMADDQAICPKVTRVVLENLGLLTDTCQEAERDALERYQRFLNEKPDSRSDNS</sequence>
<dbReference type="InterPro" id="IPR037522">
    <property type="entry name" value="HD_GYP_dom"/>
</dbReference>
<dbReference type="AlphaFoldDB" id="A0A1G9W199"/>
<dbReference type="OrthoDB" id="9804747at2"/>
<evidence type="ECO:0000259" key="2">
    <source>
        <dbReference type="PROSITE" id="PS51832"/>
    </source>
</evidence>
<gene>
    <name evidence="3" type="ORF">SAMN05192585_10516</name>
</gene>
<organism evidence="3 4">
    <name type="scientific">Acetanaerobacterium elongatum</name>
    <dbReference type="NCBI Taxonomy" id="258515"/>
    <lineage>
        <taxon>Bacteria</taxon>
        <taxon>Bacillati</taxon>
        <taxon>Bacillota</taxon>
        <taxon>Clostridia</taxon>
        <taxon>Eubacteriales</taxon>
        <taxon>Oscillospiraceae</taxon>
        <taxon>Acetanaerobacterium</taxon>
    </lineage>
</organism>